<feature type="transmembrane region" description="Helical" evidence="12">
    <location>
        <begin position="212"/>
        <end position="236"/>
    </location>
</feature>
<evidence type="ECO:0000256" key="7">
    <source>
        <dbReference type="ARBA" id="ARBA00022958"/>
    </source>
</evidence>
<keyword evidence="7" id="KW-0630">Potassium</keyword>
<evidence type="ECO:0000256" key="4">
    <source>
        <dbReference type="ARBA" id="ARBA00022692"/>
    </source>
</evidence>
<dbReference type="EMBL" id="VTUX01000011">
    <property type="protein sequence ID" value="KAA1188166.1"/>
    <property type="molecule type" value="Genomic_DNA"/>
</dbReference>
<evidence type="ECO:0000256" key="6">
    <source>
        <dbReference type="ARBA" id="ARBA00022882"/>
    </source>
</evidence>
<proteinExistence type="predicted"/>
<gene>
    <name evidence="14" type="ORF">F0M18_19210</name>
</gene>
<dbReference type="PANTHER" id="PTHR11537">
    <property type="entry name" value="VOLTAGE-GATED POTASSIUM CHANNEL"/>
    <property type="match status" value="1"/>
</dbReference>
<keyword evidence="2" id="KW-0813">Transport</keyword>
<accession>A0A5B0WMW2</accession>
<keyword evidence="6" id="KW-0851">Voltage-gated channel</keyword>
<name>A0A5B0WMW2_9GAMM</name>
<dbReference type="InterPro" id="IPR027359">
    <property type="entry name" value="Volt_channel_dom_sf"/>
</dbReference>
<dbReference type="InterPro" id="IPR005821">
    <property type="entry name" value="Ion_trans_dom"/>
</dbReference>
<keyword evidence="11" id="KW-0407">Ion channel</keyword>
<dbReference type="Pfam" id="PF00520">
    <property type="entry name" value="Ion_trans"/>
    <property type="match status" value="1"/>
</dbReference>
<dbReference type="AlphaFoldDB" id="A0A5B0WMW2"/>
<dbReference type="Gene3D" id="1.10.287.70">
    <property type="match status" value="1"/>
</dbReference>
<dbReference type="SUPFAM" id="SSF81324">
    <property type="entry name" value="Voltage-gated potassium channels"/>
    <property type="match status" value="1"/>
</dbReference>
<dbReference type="Proteomes" id="UP000323708">
    <property type="component" value="Unassembled WGS sequence"/>
</dbReference>
<feature type="transmembrane region" description="Helical" evidence="12">
    <location>
        <begin position="153"/>
        <end position="174"/>
    </location>
</feature>
<evidence type="ECO:0000313" key="15">
    <source>
        <dbReference type="Proteomes" id="UP000323708"/>
    </source>
</evidence>
<evidence type="ECO:0000256" key="3">
    <source>
        <dbReference type="ARBA" id="ARBA00022538"/>
    </source>
</evidence>
<evidence type="ECO:0000256" key="12">
    <source>
        <dbReference type="SAM" id="Phobius"/>
    </source>
</evidence>
<evidence type="ECO:0000256" key="9">
    <source>
        <dbReference type="ARBA" id="ARBA00023065"/>
    </source>
</evidence>
<keyword evidence="8 12" id="KW-1133">Transmembrane helix</keyword>
<reference evidence="14 15" key="1">
    <citation type="submission" date="2019-09" db="EMBL/GenBank/DDBJ databases">
        <authorList>
            <person name="Chen X.-Y."/>
        </authorList>
    </citation>
    <scope>NUCLEOTIDE SEQUENCE [LARGE SCALE GENOMIC DNA]</scope>
    <source>
        <strain evidence="14 15">NY5</strain>
    </source>
</reference>
<keyword evidence="5" id="KW-0631">Potassium channel</keyword>
<evidence type="ECO:0000256" key="8">
    <source>
        <dbReference type="ARBA" id="ARBA00022989"/>
    </source>
</evidence>
<protein>
    <submittedName>
        <fullName evidence="14">Ion transporter</fullName>
    </submittedName>
</protein>
<evidence type="ECO:0000259" key="13">
    <source>
        <dbReference type="Pfam" id="PF00520"/>
    </source>
</evidence>
<dbReference type="PANTHER" id="PTHR11537:SF254">
    <property type="entry name" value="POTASSIUM VOLTAGE-GATED CHANNEL PROTEIN SHAB"/>
    <property type="match status" value="1"/>
</dbReference>
<dbReference type="GO" id="GO:0001508">
    <property type="term" value="P:action potential"/>
    <property type="evidence" value="ECO:0007669"/>
    <property type="project" value="TreeGrafter"/>
</dbReference>
<evidence type="ECO:0000256" key="10">
    <source>
        <dbReference type="ARBA" id="ARBA00023136"/>
    </source>
</evidence>
<dbReference type="PRINTS" id="PR00169">
    <property type="entry name" value="KCHANNEL"/>
</dbReference>
<keyword evidence="9" id="KW-0406">Ion transport</keyword>
<keyword evidence="15" id="KW-1185">Reference proteome</keyword>
<keyword evidence="4 12" id="KW-0812">Transmembrane</keyword>
<keyword evidence="3" id="KW-0633">Potassium transport</keyword>
<evidence type="ECO:0000256" key="2">
    <source>
        <dbReference type="ARBA" id="ARBA00022448"/>
    </source>
</evidence>
<dbReference type="GO" id="GO:0008076">
    <property type="term" value="C:voltage-gated potassium channel complex"/>
    <property type="evidence" value="ECO:0007669"/>
    <property type="project" value="InterPro"/>
</dbReference>
<dbReference type="InterPro" id="IPR028325">
    <property type="entry name" value="VG_K_chnl"/>
</dbReference>
<comment type="subcellular location">
    <subcellularLocation>
        <location evidence="1">Membrane</location>
        <topology evidence="1">Multi-pass membrane protein</topology>
    </subcellularLocation>
</comment>
<feature type="domain" description="Ion transport" evidence="13">
    <location>
        <begin position="26"/>
        <end position="236"/>
    </location>
</feature>
<dbReference type="RefSeq" id="WP_149613086.1">
    <property type="nucleotide sequence ID" value="NZ_VTUX01000011.1"/>
</dbReference>
<evidence type="ECO:0000313" key="14">
    <source>
        <dbReference type="EMBL" id="KAA1188166.1"/>
    </source>
</evidence>
<keyword evidence="10 12" id="KW-0472">Membrane</keyword>
<evidence type="ECO:0000256" key="5">
    <source>
        <dbReference type="ARBA" id="ARBA00022826"/>
    </source>
</evidence>
<dbReference type="GO" id="GO:0005249">
    <property type="term" value="F:voltage-gated potassium channel activity"/>
    <property type="evidence" value="ECO:0007669"/>
    <property type="project" value="InterPro"/>
</dbReference>
<comment type="caution">
    <text evidence="14">The sequence shown here is derived from an EMBL/GenBank/DDBJ whole genome shotgun (WGS) entry which is preliminary data.</text>
</comment>
<feature type="transmembrane region" description="Helical" evidence="12">
    <location>
        <begin position="97"/>
        <end position="121"/>
    </location>
</feature>
<organism evidence="14 15">
    <name type="scientific">Pseudohalioglobus sediminis</name>
    <dbReference type="NCBI Taxonomy" id="2606449"/>
    <lineage>
        <taxon>Bacteria</taxon>
        <taxon>Pseudomonadati</taxon>
        <taxon>Pseudomonadota</taxon>
        <taxon>Gammaproteobacteria</taxon>
        <taxon>Cellvibrionales</taxon>
        <taxon>Halieaceae</taxon>
        <taxon>Pseudohalioglobus</taxon>
    </lineage>
</organism>
<feature type="transmembrane region" description="Helical" evidence="12">
    <location>
        <begin position="27"/>
        <end position="45"/>
    </location>
</feature>
<evidence type="ECO:0000256" key="11">
    <source>
        <dbReference type="ARBA" id="ARBA00023303"/>
    </source>
</evidence>
<feature type="transmembrane region" description="Helical" evidence="12">
    <location>
        <begin position="57"/>
        <end position="77"/>
    </location>
</feature>
<dbReference type="Gene3D" id="1.20.120.350">
    <property type="entry name" value="Voltage-gated potassium channels. Chain C"/>
    <property type="match status" value="1"/>
</dbReference>
<evidence type="ECO:0000256" key="1">
    <source>
        <dbReference type="ARBA" id="ARBA00004141"/>
    </source>
</evidence>
<sequence>MAKREQTPLQSAFYRVIFGTETTAGKWFDICLIIVILASVLIIMLDSIDAYHARYGVLFLQIEWAFTILFTIEYMVRLWCSPNPKAYARSVYGVVDLLALLPTYFSLLLPQAAPLLIIRLLRILRIFRVLRLLYLLDEANHLARALHRSARKIFVFFSMVIILATIFGCLLYVVEGPEHGFNSIPHSIYWAIVTITTVGYGDVVPMTPLGQIISACGMLIGYAVIAVPTGIVTAELTMGQQLEKERHIRQSRNCSTCATVETDPAAHYCRRCGSHLPSPGHAPEKRSS</sequence>